<feature type="domain" description="EF-hand" evidence="6">
    <location>
        <begin position="122"/>
        <end position="157"/>
    </location>
</feature>
<dbReference type="PANTHER" id="PTHR13914">
    <property type="entry name" value="PROLINE OXIDASE"/>
    <property type="match status" value="1"/>
</dbReference>
<dbReference type="GO" id="GO:0005739">
    <property type="term" value="C:mitochondrion"/>
    <property type="evidence" value="ECO:0007669"/>
    <property type="project" value="TreeGrafter"/>
</dbReference>
<dbReference type="SUPFAM" id="SSF47473">
    <property type="entry name" value="EF-hand"/>
    <property type="match status" value="1"/>
</dbReference>
<dbReference type="Gene3D" id="1.10.238.10">
    <property type="entry name" value="EF-hand"/>
    <property type="match status" value="1"/>
</dbReference>
<dbReference type="GO" id="GO:0071949">
    <property type="term" value="F:FAD binding"/>
    <property type="evidence" value="ECO:0007669"/>
    <property type="project" value="TreeGrafter"/>
</dbReference>
<comment type="similarity">
    <text evidence="1 5">Belongs to the proline oxidase family.</text>
</comment>
<keyword evidence="5" id="KW-0285">Flavoprotein</keyword>
<dbReference type="InterPro" id="IPR002872">
    <property type="entry name" value="Proline_DH_dom"/>
</dbReference>
<name>A0A6B2L295_9EUKA</name>
<dbReference type="Pfam" id="PF01619">
    <property type="entry name" value="Pro_dh"/>
    <property type="match status" value="1"/>
</dbReference>
<comment type="cofactor">
    <cofactor evidence="5">
        <name>FAD</name>
        <dbReference type="ChEBI" id="CHEBI:57692"/>
    </cofactor>
</comment>
<proteinExistence type="inferred from homology"/>
<dbReference type="InterPro" id="IPR029041">
    <property type="entry name" value="FAD-linked_oxidoreductase-like"/>
</dbReference>
<comment type="catalytic activity">
    <reaction evidence="5">
        <text>L-proline + a quinone = (S)-1-pyrroline-5-carboxylate + a quinol + H(+)</text>
        <dbReference type="Rhea" id="RHEA:23784"/>
        <dbReference type="ChEBI" id="CHEBI:15378"/>
        <dbReference type="ChEBI" id="CHEBI:17388"/>
        <dbReference type="ChEBI" id="CHEBI:24646"/>
        <dbReference type="ChEBI" id="CHEBI:60039"/>
        <dbReference type="ChEBI" id="CHEBI:132124"/>
        <dbReference type="EC" id="1.5.5.2"/>
    </reaction>
</comment>
<evidence type="ECO:0000256" key="1">
    <source>
        <dbReference type="ARBA" id="ARBA00005869"/>
    </source>
</evidence>
<organism evidence="7">
    <name type="scientific">Arcella intermedia</name>
    <dbReference type="NCBI Taxonomy" id="1963864"/>
    <lineage>
        <taxon>Eukaryota</taxon>
        <taxon>Amoebozoa</taxon>
        <taxon>Tubulinea</taxon>
        <taxon>Elardia</taxon>
        <taxon>Arcellinida</taxon>
        <taxon>Sphaerothecina</taxon>
        <taxon>Arcellidae</taxon>
        <taxon>Arcella</taxon>
    </lineage>
</organism>
<evidence type="ECO:0000313" key="7">
    <source>
        <dbReference type="EMBL" id="NDV31076.1"/>
    </source>
</evidence>
<dbReference type="SUPFAM" id="SSF51730">
    <property type="entry name" value="FAD-linked oxidoreductase"/>
    <property type="match status" value="1"/>
</dbReference>
<dbReference type="InterPro" id="IPR002048">
    <property type="entry name" value="EF_hand_dom"/>
</dbReference>
<accession>A0A6B2L295</accession>
<keyword evidence="5" id="KW-0274">FAD</keyword>
<keyword evidence="3 5" id="KW-0560">Oxidoreductase</keyword>
<dbReference type="Gene3D" id="3.20.20.220">
    <property type="match status" value="2"/>
</dbReference>
<dbReference type="PANTHER" id="PTHR13914:SF0">
    <property type="entry name" value="PROLINE DEHYDROGENASE 1, MITOCHONDRIAL"/>
    <property type="match status" value="1"/>
</dbReference>
<comment type="function">
    <text evidence="5">Converts proline to delta-1-pyrroline-5-carboxylate.</text>
</comment>
<dbReference type="InterPro" id="IPR015659">
    <property type="entry name" value="Proline_oxidase"/>
</dbReference>
<dbReference type="GO" id="GO:0010133">
    <property type="term" value="P:L-proline catabolic process to L-glutamate"/>
    <property type="evidence" value="ECO:0007669"/>
    <property type="project" value="TreeGrafter"/>
</dbReference>
<evidence type="ECO:0000256" key="2">
    <source>
        <dbReference type="ARBA" id="ARBA00012695"/>
    </source>
</evidence>
<dbReference type="EC" id="1.5.5.2" evidence="2 5"/>
<dbReference type="PROSITE" id="PS50222">
    <property type="entry name" value="EF_HAND_2"/>
    <property type="match status" value="1"/>
</dbReference>
<evidence type="ECO:0000256" key="5">
    <source>
        <dbReference type="RuleBase" id="RU364054"/>
    </source>
</evidence>
<reference evidence="7" key="1">
    <citation type="journal article" date="2020" name="J. Eukaryot. Microbiol.">
        <title>De novo Sequencing, Assembly and Annotation of the Transcriptome for the Free-Living Testate Amoeba Arcella intermedia.</title>
        <authorList>
            <person name="Ribeiro G.M."/>
            <person name="Porfirio-Sousa A.L."/>
            <person name="Maurer-Alcala X.X."/>
            <person name="Katz L.A."/>
            <person name="Lahr D.J.G."/>
        </authorList>
    </citation>
    <scope>NUCLEOTIDE SEQUENCE</scope>
</reference>
<dbReference type="AlphaFoldDB" id="A0A6B2L295"/>
<sequence>MGPSSVGFLLKHTFFGHFCAGESDRTIKPTLSRLHDHGIGGILDYAAEADLTPSAPPPPLQPATKHSLQARVYDYAGEAECDKNCMIFRSCIEAVHNTTPDGFAAIKVSALGQPLVLERMSTAIVETRKLFSRFDVEKTGKISEEVFRNVYRSVFTDTSDAEIHDIFNNFRDPQTGFIDYIEWTNTIKVEKIWELVNRSLPGPLTTAILTPEETHLMHAMLARLSSLAEHAARLSVRLMIDAEQTYFQPAIDHLALALQRTHNRKFPTIFNTYQCYLKDSYERVVLDLERAKREKYWFATKVVRGAYLVLERRRAAEMGYEDPLQPNIEETHKNYHRVVDLLLRNNSNANVLVASHNQDSIIYTLRAMEQLGIPKGKESGVYFGQLLGMADHLTYNLGRNGYYAYKYVPYGPVKEVVPYLIRRAQENSNILGGVSTELKMLSSELKRRLTFGFWKH</sequence>
<evidence type="ECO:0000256" key="4">
    <source>
        <dbReference type="ARBA" id="ARBA00023062"/>
    </source>
</evidence>
<dbReference type="GO" id="GO:0005509">
    <property type="term" value="F:calcium ion binding"/>
    <property type="evidence" value="ECO:0007669"/>
    <property type="project" value="InterPro"/>
</dbReference>
<dbReference type="InterPro" id="IPR011992">
    <property type="entry name" value="EF-hand-dom_pair"/>
</dbReference>
<protein>
    <recommendedName>
        <fullName evidence="2 5">Proline dehydrogenase</fullName>
        <ecNumber evidence="2 5">1.5.5.2</ecNumber>
    </recommendedName>
</protein>
<evidence type="ECO:0000256" key="3">
    <source>
        <dbReference type="ARBA" id="ARBA00023002"/>
    </source>
</evidence>
<dbReference type="GO" id="GO:0004657">
    <property type="term" value="F:proline dehydrogenase activity"/>
    <property type="evidence" value="ECO:0007669"/>
    <property type="project" value="UniProtKB-EC"/>
</dbReference>
<evidence type="ECO:0000259" key="6">
    <source>
        <dbReference type="PROSITE" id="PS50222"/>
    </source>
</evidence>
<keyword evidence="4 5" id="KW-0642">Proline metabolism</keyword>
<dbReference type="EMBL" id="GIBP01002107">
    <property type="protein sequence ID" value="NDV31076.1"/>
    <property type="molecule type" value="Transcribed_RNA"/>
</dbReference>